<keyword evidence="2" id="KW-0812">Transmembrane</keyword>
<dbReference type="AlphaFoldDB" id="A0A182ILT3"/>
<sequence>MVAGGRQVVHLRGERVVAGVEQRRRQPILHHALGRRRQLQPWLALERRLVVPQGLMVPQLGMVVVRVVMLPVQSVVMVVVVVMPARHDLDRLDVAGHLVVGGQQKALALHQLFLLLQGVLLLEAAPAAQERPVVEHVVRVRIERPVAALARLLVVPGHLHEALVEAEVVPDRVLPALLVVPVVREPVHDVLVDAVQRDLLVRRVLDRHRDQRDVRVRRLHHLLVLVRCGQGVGRAGVRVPGVLVVRVVVRRGHRWPVRRVAGLRVPIVALVQNTRNTEKAKAEELSRVRPTDRLIATPCYTPDRPRTRRCQASNIHTRIHTYTLGQEKEGRKEKERLPKQPTGSRYAVPISTDQSRLMSGLGAFFGPLSPEAPDPCEEVAEECVDWTSSSGSVSSACASRGVLSTVIVSFSHSCSWEVLRDSASSRLTSTGSSSCTNRLLKQTFPPIERTSCSSSVAPGDSGGEQAGGSGSRWCGRSLPSSVSMLCVLSRKSHSTPCPLSSSSNRSSMLRDRRDAVGGIAIVVPITFRRIACPPAAPSSSRPSSILGGSGGLCETTFSPAAELRRSSLVAAALAAVRRATGRGRVLSPPRTALPYRPRPLPALPPVGPWRAGLEDLRTYSCASEE</sequence>
<feature type="region of interest" description="Disordered" evidence="1">
    <location>
        <begin position="450"/>
        <end position="472"/>
    </location>
</feature>
<evidence type="ECO:0000256" key="1">
    <source>
        <dbReference type="SAM" id="MobiDB-lite"/>
    </source>
</evidence>
<dbReference type="EnsemblMetazoa" id="AATE001569-RA">
    <property type="protein sequence ID" value="AATE001569-PA.1"/>
    <property type="gene ID" value="AATE001569"/>
</dbReference>
<feature type="compositionally biased region" description="Basic and acidic residues" evidence="1">
    <location>
        <begin position="326"/>
        <end position="338"/>
    </location>
</feature>
<reference evidence="3" key="1">
    <citation type="submission" date="2022-08" db="UniProtKB">
        <authorList>
            <consortium name="EnsemblMetazoa"/>
        </authorList>
    </citation>
    <scope>IDENTIFICATION</scope>
    <source>
        <strain evidence="3">EBRO</strain>
    </source>
</reference>
<feature type="compositionally biased region" description="Gly residues" evidence="1">
    <location>
        <begin position="460"/>
        <end position="470"/>
    </location>
</feature>
<proteinExistence type="predicted"/>
<feature type="region of interest" description="Disordered" evidence="1">
    <location>
        <begin position="325"/>
        <end position="345"/>
    </location>
</feature>
<keyword evidence="2" id="KW-1133">Transmembrane helix</keyword>
<evidence type="ECO:0000256" key="2">
    <source>
        <dbReference type="SAM" id="Phobius"/>
    </source>
</evidence>
<protein>
    <submittedName>
        <fullName evidence="3">Uncharacterized protein</fullName>
    </submittedName>
</protein>
<accession>A0A182ILT3</accession>
<keyword evidence="2" id="KW-0472">Membrane</keyword>
<evidence type="ECO:0000313" key="3">
    <source>
        <dbReference type="EnsemblMetazoa" id="AATE001569-PA.1"/>
    </source>
</evidence>
<dbReference type="VEuPathDB" id="VectorBase:AATE001569"/>
<organism evidence="3">
    <name type="scientific">Anopheles atroparvus</name>
    <name type="common">European mosquito</name>
    <dbReference type="NCBI Taxonomy" id="41427"/>
    <lineage>
        <taxon>Eukaryota</taxon>
        <taxon>Metazoa</taxon>
        <taxon>Ecdysozoa</taxon>
        <taxon>Arthropoda</taxon>
        <taxon>Hexapoda</taxon>
        <taxon>Insecta</taxon>
        <taxon>Pterygota</taxon>
        <taxon>Neoptera</taxon>
        <taxon>Endopterygota</taxon>
        <taxon>Diptera</taxon>
        <taxon>Nematocera</taxon>
        <taxon>Culicoidea</taxon>
        <taxon>Culicidae</taxon>
        <taxon>Anophelinae</taxon>
        <taxon>Anopheles</taxon>
    </lineage>
</organism>
<feature type="transmembrane region" description="Helical" evidence="2">
    <location>
        <begin position="63"/>
        <end position="83"/>
    </location>
</feature>
<name>A0A182ILT3_ANOAO</name>